<protein>
    <submittedName>
        <fullName evidence="2">Cytochrome B6</fullName>
    </submittedName>
</protein>
<dbReference type="AlphaFoldDB" id="A0A1T1CCL7"/>
<proteinExistence type="predicted"/>
<dbReference type="Proteomes" id="UP000242636">
    <property type="component" value="Unassembled WGS sequence"/>
</dbReference>
<evidence type="ECO:0000313" key="2">
    <source>
        <dbReference type="EMBL" id="OOV26253.1"/>
    </source>
</evidence>
<keyword evidence="1" id="KW-0472">Membrane</keyword>
<feature type="transmembrane region" description="Helical" evidence="1">
    <location>
        <begin position="6"/>
        <end position="29"/>
    </location>
</feature>
<keyword evidence="1" id="KW-1133">Transmembrane helix</keyword>
<comment type="caution">
    <text evidence="2">The sequence shown here is derived from an EMBL/GenBank/DDBJ whole genome shotgun (WGS) entry which is preliminary data.</text>
</comment>
<accession>A0A1T1CCL7</accession>
<evidence type="ECO:0000256" key="1">
    <source>
        <dbReference type="SAM" id="Phobius"/>
    </source>
</evidence>
<gene>
    <name evidence="2" type="ORF">BV61_06745</name>
</gene>
<keyword evidence="1" id="KW-0812">Transmembrane</keyword>
<organism evidence="2 3">
    <name type="scientific">Candidatus Synechococcus spongiarum LMB bulk15M</name>
    <dbReference type="NCBI Taxonomy" id="1943582"/>
    <lineage>
        <taxon>Bacteria</taxon>
        <taxon>Bacillati</taxon>
        <taxon>Cyanobacteriota</taxon>
        <taxon>Cyanophyceae</taxon>
        <taxon>Synechococcales</taxon>
        <taxon>Synechococcaceae</taxon>
        <taxon>Synechococcus</taxon>
    </lineage>
</organism>
<name>A0A1T1CCL7_9SYNE</name>
<evidence type="ECO:0000313" key="3">
    <source>
        <dbReference type="Proteomes" id="UP000242636"/>
    </source>
</evidence>
<dbReference type="EMBL" id="MWLD01000074">
    <property type="protein sequence ID" value="OOV26253.1"/>
    <property type="molecule type" value="Genomic_DNA"/>
</dbReference>
<reference evidence="2 3" key="1">
    <citation type="submission" date="2017-02" db="EMBL/GenBank/DDBJ databases">
        <title>Draft Genome Sequences of 'Candidatus Synechococcus spongiarum', Cyanobacterial Symbionts of the Mediterranean Sponge Aplysina aerophoba from two locations.</title>
        <authorList>
            <person name="Slaby B.M."/>
            <person name="Hentschel U."/>
        </authorList>
    </citation>
    <scope>NUCLEOTIDE SEQUENCE [LARGE SCALE GENOMIC DNA]</scope>
    <source>
        <strain evidence="2">LMB bulk15M</strain>
    </source>
</reference>
<keyword evidence="3" id="KW-1185">Reference proteome</keyword>
<sequence>MHEHNVGVAFYLIFVGAGLAVAVVMFKLLRGIKLI</sequence>